<dbReference type="EMBL" id="QUMQ01000001">
    <property type="protein sequence ID" value="REG00074.1"/>
    <property type="molecule type" value="Genomic_DNA"/>
</dbReference>
<comment type="caution">
    <text evidence="3">The sequence shown here is derived from an EMBL/GenBank/DDBJ whole genome shotgun (WGS) entry which is preliminary data.</text>
</comment>
<keyword evidence="1" id="KW-0378">Hydrolase</keyword>
<organism evidence="3 4">
    <name type="scientific">Asanoa ferruginea</name>
    <dbReference type="NCBI Taxonomy" id="53367"/>
    <lineage>
        <taxon>Bacteria</taxon>
        <taxon>Bacillati</taxon>
        <taxon>Actinomycetota</taxon>
        <taxon>Actinomycetes</taxon>
        <taxon>Micromonosporales</taxon>
        <taxon>Micromonosporaceae</taxon>
        <taxon>Asanoa</taxon>
    </lineage>
</organism>
<gene>
    <name evidence="3" type="ORF">DFJ67_6120</name>
</gene>
<dbReference type="NCBIfam" id="NF033748">
    <property type="entry name" value="class_F_sortase"/>
    <property type="match status" value="1"/>
</dbReference>
<dbReference type="InterPro" id="IPR023365">
    <property type="entry name" value="Sortase_dom-sf"/>
</dbReference>
<evidence type="ECO:0000256" key="1">
    <source>
        <dbReference type="ARBA" id="ARBA00022801"/>
    </source>
</evidence>
<sequence>MSGVGLVRASVKETPPPPQPAVEAAPDPEPTSAPSAVVPKHLPRSAPTDITISPIGVRAKIMNLGVNADKTLQVPPLNKATLAGWYSLGPSPGEIGNAVIVGHVSTAELGPTVFFKLGSLRKKDVITIKRKDGTNAQFRVDGVKAYPKKTFPTDLVYGPNSRPGLRLVTCGGKFDEKAHSYVDNVVVFATGI</sequence>
<evidence type="ECO:0000256" key="2">
    <source>
        <dbReference type="SAM" id="MobiDB-lite"/>
    </source>
</evidence>
<dbReference type="Proteomes" id="UP000256913">
    <property type="component" value="Unassembled WGS sequence"/>
</dbReference>
<dbReference type="GO" id="GO:0016787">
    <property type="term" value="F:hydrolase activity"/>
    <property type="evidence" value="ECO:0007669"/>
    <property type="project" value="UniProtKB-KW"/>
</dbReference>
<dbReference type="InterPro" id="IPR005754">
    <property type="entry name" value="Sortase"/>
</dbReference>
<feature type="region of interest" description="Disordered" evidence="2">
    <location>
        <begin position="1"/>
        <end position="44"/>
    </location>
</feature>
<dbReference type="CDD" id="cd05829">
    <property type="entry name" value="Sortase_F"/>
    <property type="match status" value="1"/>
</dbReference>
<dbReference type="InterPro" id="IPR042001">
    <property type="entry name" value="Sortase_F"/>
</dbReference>
<accession>A0A3D9ZVJ7</accession>
<dbReference type="Gene3D" id="2.40.260.10">
    <property type="entry name" value="Sortase"/>
    <property type="match status" value="1"/>
</dbReference>
<dbReference type="AlphaFoldDB" id="A0A3D9ZVJ7"/>
<keyword evidence="4" id="KW-1185">Reference proteome</keyword>
<dbReference type="SUPFAM" id="SSF63817">
    <property type="entry name" value="Sortase"/>
    <property type="match status" value="1"/>
</dbReference>
<protein>
    <submittedName>
        <fullName evidence="3">Sortase family protein</fullName>
    </submittedName>
</protein>
<dbReference type="Pfam" id="PF04203">
    <property type="entry name" value="Sortase"/>
    <property type="match status" value="1"/>
</dbReference>
<name>A0A3D9ZVJ7_9ACTN</name>
<evidence type="ECO:0000313" key="4">
    <source>
        <dbReference type="Proteomes" id="UP000256913"/>
    </source>
</evidence>
<evidence type="ECO:0000313" key="3">
    <source>
        <dbReference type="EMBL" id="REG00074.1"/>
    </source>
</evidence>
<reference evidence="3 4" key="1">
    <citation type="submission" date="2018-08" db="EMBL/GenBank/DDBJ databases">
        <title>Sequencing the genomes of 1000 actinobacteria strains.</title>
        <authorList>
            <person name="Klenk H.-P."/>
        </authorList>
    </citation>
    <scope>NUCLEOTIDE SEQUENCE [LARGE SCALE GENOMIC DNA]</scope>
    <source>
        <strain evidence="3 4">DSM 44099</strain>
    </source>
</reference>
<proteinExistence type="predicted"/>